<name>A0ABW6BN07_9BACT</name>
<comment type="caution">
    <text evidence="4">The sequence shown here is derived from an EMBL/GenBank/DDBJ whole genome shotgun (WGS) entry which is preliminary data.</text>
</comment>
<dbReference type="SMART" id="SM00028">
    <property type="entry name" value="TPR"/>
    <property type="match status" value="6"/>
</dbReference>
<dbReference type="Pfam" id="PF13181">
    <property type="entry name" value="TPR_8"/>
    <property type="match status" value="1"/>
</dbReference>
<dbReference type="Proteomes" id="UP001597641">
    <property type="component" value="Unassembled WGS sequence"/>
</dbReference>
<dbReference type="PANTHER" id="PTHR44858">
    <property type="entry name" value="TETRATRICOPEPTIDE REPEAT PROTEIN 6"/>
    <property type="match status" value="1"/>
</dbReference>
<dbReference type="SUPFAM" id="SSF48452">
    <property type="entry name" value="TPR-like"/>
    <property type="match status" value="1"/>
</dbReference>
<evidence type="ECO:0000256" key="3">
    <source>
        <dbReference type="PROSITE-ProRule" id="PRU00339"/>
    </source>
</evidence>
<reference evidence="5" key="1">
    <citation type="journal article" date="2019" name="Int. J. Syst. Evol. Microbiol.">
        <title>The Global Catalogue of Microorganisms (GCM) 10K type strain sequencing project: providing services to taxonomists for standard genome sequencing and annotation.</title>
        <authorList>
            <consortium name="The Broad Institute Genomics Platform"/>
            <consortium name="The Broad Institute Genome Sequencing Center for Infectious Disease"/>
            <person name="Wu L."/>
            <person name="Ma J."/>
        </authorList>
    </citation>
    <scope>NUCLEOTIDE SEQUENCE [LARGE SCALE GENOMIC DNA]</scope>
    <source>
        <strain evidence="5">KCTC 23984</strain>
    </source>
</reference>
<keyword evidence="1" id="KW-0677">Repeat</keyword>
<feature type="repeat" description="TPR" evidence="3">
    <location>
        <begin position="125"/>
        <end position="158"/>
    </location>
</feature>
<feature type="repeat" description="TPR" evidence="3">
    <location>
        <begin position="227"/>
        <end position="260"/>
    </location>
</feature>
<evidence type="ECO:0000313" key="4">
    <source>
        <dbReference type="EMBL" id="MFD2999243.1"/>
    </source>
</evidence>
<keyword evidence="5" id="KW-1185">Reference proteome</keyword>
<evidence type="ECO:0000256" key="1">
    <source>
        <dbReference type="ARBA" id="ARBA00022737"/>
    </source>
</evidence>
<protein>
    <submittedName>
        <fullName evidence="4">Tetratricopeptide repeat protein</fullName>
    </submittedName>
</protein>
<evidence type="ECO:0000313" key="5">
    <source>
        <dbReference type="Proteomes" id="UP001597641"/>
    </source>
</evidence>
<dbReference type="Gene3D" id="1.25.40.10">
    <property type="entry name" value="Tetratricopeptide repeat domain"/>
    <property type="match status" value="1"/>
</dbReference>
<dbReference type="PANTHER" id="PTHR44858:SF1">
    <property type="entry name" value="UDP-N-ACETYLGLUCOSAMINE--PEPTIDE N-ACETYLGLUCOSAMINYLTRANSFERASE SPINDLY-RELATED"/>
    <property type="match status" value="1"/>
</dbReference>
<dbReference type="RefSeq" id="WP_377480450.1">
    <property type="nucleotide sequence ID" value="NZ_JBHUOX010000001.1"/>
</dbReference>
<dbReference type="PROSITE" id="PS50005">
    <property type="entry name" value="TPR"/>
    <property type="match status" value="3"/>
</dbReference>
<evidence type="ECO:0000256" key="2">
    <source>
        <dbReference type="ARBA" id="ARBA00022803"/>
    </source>
</evidence>
<dbReference type="PROSITE" id="PS51257">
    <property type="entry name" value="PROKAR_LIPOPROTEIN"/>
    <property type="match status" value="1"/>
</dbReference>
<keyword evidence="2 3" id="KW-0802">TPR repeat</keyword>
<dbReference type="InterPro" id="IPR011990">
    <property type="entry name" value="TPR-like_helical_dom_sf"/>
</dbReference>
<proteinExistence type="predicted"/>
<accession>A0ABW6BN07</accession>
<organism evidence="4 5">
    <name type="scientific">Pontibacter toksunensis</name>
    <dbReference type="NCBI Taxonomy" id="1332631"/>
    <lineage>
        <taxon>Bacteria</taxon>
        <taxon>Pseudomonadati</taxon>
        <taxon>Bacteroidota</taxon>
        <taxon>Cytophagia</taxon>
        <taxon>Cytophagales</taxon>
        <taxon>Hymenobacteraceae</taxon>
        <taxon>Pontibacter</taxon>
    </lineage>
</organism>
<dbReference type="PROSITE" id="PS50293">
    <property type="entry name" value="TPR_REGION"/>
    <property type="match status" value="1"/>
</dbReference>
<sequence length="360" mass="40371">MLRVHGLLLLVVSSLICSCSFDKDAREQMVDLQQVKDDPEAQLVNLNAAIEQTGSDGSLYARRAVVLLRKGELRQALQDANKAVKLTRDEPSSLFVKAQVLRTMGKPEEALPLALQAERNSYQSSSLYVLLGDLYLQRRDYKQALTYLNKAQELSPDDEFAFYYKGRVLETTGDSARAMYNYRNALEQAPSFVEAKRELSGLLLARNEIPAAKPYLASAMQVAPADALLWYYKGLLYKAEQKPDSALQAFNQAISLNDTIQGAHYWLGLQQHSIGNNEAAIVHLQKAAPGYKRKPKYLSTLASAYERSGQYGMAMATYQRILEVEPTYTYAYQAISRIKSKLVKPKPDSTVVQQVQIEEL</sequence>
<dbReference type="InterPro" id="IPR050498">
    <property type="entry name" value="Ycf3"/>
</dbReference>
<dbReference type="EMBL" id="JBHUOX010000001">
    <property type="protein sequence ID" value="MFD2999243.1"/>
    <property type="molecule type" value="Genomic_DNA"/>
</dbReference>
<dbReference type="Pfam" id="PF13432">
    <property type="entry name" value="TPR_16"/>
    <property type="match status" value="2"/>
</dbReference>
<feature type="repeat" description="TPR" evidence="3">
    <location>
        <begin position="295"/>
        <end position="328"/>
    </location>
</feature>
<gene>
    <name evidence="4" type="ORF">ACFS7Z_02635</name>
</gene>
<dbReference type="InterPro" id="IPR019734">
    <property type="entry name" value="TPR_rpt"/>
</dbReference>